<dbReference type="InterPro" id="IPR012677">
    <property type="entry name" value="Nucleotide-bd_a/b_plait_sf"/>
</dbReference>
<evidence type="ECO:0000256" key="1">
    <source>
        <dbReference type="ARBA" id="ARBA00022737"/>
    </source>
</evidence>
<evidence type="ECO:0000313" key="5">
    <source>
        <dbReference type="EMBL" id="CAD8296287.1"/>
    </source>
</evidence>
<organism evidence="5">
    <name type="scientific">Chlamydomonas euryale</name>
    <dbReference type="NCBI Taxonomy" id="1486919"/>
    <lineage>
        <taxon>Eukaryota</taxon>
        <taxon>Viridiplantae</taxon>
        <taxon>Chlorophyta</taxon>
        <taxon>core chlorophytes</taxon>
        <taxon>Chlorophyceae</taxon>
        <taxon>CS clade</taxon>
        <taxon>Chlamydomonadales</taxon>
        <taxon>Chlamydomonadaceae</taxon>
        <taxon>Chlamydomonas</taxon>
    </lineage>
</organism>
<dbReference type="PANTHER" id="PTHR13976">
    <property type="entry name" value="HETEROGENEOUS NUCLEAR RIBONUCLEOPROTEIN-RELATED"/>
    <property type="match status" value="1"/>
</dbReference>
<dbReference type="Pfam" id="PF00076">
    <property type="entry name" value="RRM_1"/>
    <property type="match status" value="1"/>
</dbReference>
<gene>
    <name evidence="5" type="ORF">CEUR00632_LOCUS13438</name>
</gene>
<evidence type="ECO:0000256" key="2">
    <source>
        <dbReference type="ARBA" id="ARBA00022884"/>
    </source>
</evidence>
<dbReference type="InterPro" id="IPR000504">
    <property type="entry name" value="RRM_dom"/>
</dbReference>
<dbReference type="PROSITE" id="PS50102">
    <property type="entry name" value="RRM"/>
    <property type="match status" value="1"/>
</dbReference>
<dbReference type="Gene3D" id="3.30.70.330">
    <property type="match status" value="2"/>
</dbReference>
<dbReference type="SMART" id="SM00360">
    <property type="entry name" value="RRM"/>
    <property type="match status" value="2"/>
</dbReference>
<keyword evidence="2 3" id="KW-0694">RNA-binding</keyword>
<accession>A0A7R9VIB2</accession>
<dbReference type="SUPFAM" id="SSF54928">
    <property type="entry name" value="RNA-binding domain, RBD"/>
    <property type="match status" value="2"/>
</dbReference>
<keyword evidence="1" id="KW-0677">Repeat</keyword>
<name>A0A7R9VIB2_9CHLO</name>
<dbReference type="InterPro" id="IPR035979">
    <property type="entry name" value="RBD_domain_sf"/>
</dbReference>
<reference evidence="5" key="1">
    <citation type="submission" date="2021-01" db="EMBL/GenBank/DDBJ databases">
        <authorList>
            <person name="Corre E."/>
            <person name="Pelletier E."/>
            <person name="Niang G."/>
            <person name="Scheremetjew M."/>
            <person name="Finn R."/>
            <person name="Kale V."/>
            <person name="Holt S."/>
            <person name="Cochrane G."/>
            <person name="Meng A."/>
            <person name="Brown T."/>
            <person name="Cohen L."/>
        </authorList>
    </citation>
    <scope>NUCLEOTIDE SEQUENCE</scope>
    <source>
        <strain evidence="5">CCMP219</strain>
    </source>
</reference>
<evidence type="ECO:0000259" key="4">
    <source>
        <dbReference type="PROSITE" id="PS50102"/>
    </source>
</evidence>
<feature type="domain" description="RRM" evidence="4">
    <location>
        <begin position="244"/>
        <end position="325"/>
    </location>
</feature>
<dbReference type="EMBL" id="HBEC01029139">
    <property type="protein sequence ID" value="CAD8296287.1"/>
    <property type="molecule type" value="Transcribed_RNA"/>
</dbReference>
<dbReference type="InterPro" id="IPR050666">
    <property type="entry name" value="ESRP"/>
</dbReference>
<evidence type="ECO:0000256" key="3">
    <source>
        <dbReference type="PROSITE-ProRule" id="PRU00176"/>
    </source>
</evidence>
<dbReference type="GO" id="GO:0003723">
    <property type="term" value="F:RNA binding"/>
    <property type="evidence" value="ECO:0007669"/>
    <property type="project" value="UniProtKB-UniRule"/>
</dbReference>
<sequence>MGGGMGGGDMNSAMMGPGGGYPMADMHAGGHMGHFPQQGHMAGGPMQGGMDMGPGMGMGGGGMGMGMPGMGMGMPGMGPGMQMGMGERVFPAVKLRGLPFDVTEDDVRMFLGCDPVDILMVHRDGRLSGEAFIVMSSPMHVELALSKNRSYMGRRYVEVFRSKRADYYKAVATEMTEGGGGGYGGGGYGGGGMGYGGGMAQGGGMGYGGYGGGGMGGGAPGGPASGYAAAAGPPGMGGDGAGTTILKLRGLPFQCSDEDIVRWFDDPSLGISPLTTDNVFIVQEHGRPSGIAFVELPTPQEATAAMGMNRKMMGSRYIEIFPANRADLEKYRARSGY</sequence>
<dbReference type="CDD" id="cd12254">
    <property type="entry name" value="RRM_hnRNPH_ESRPs_RBM12_like"/>
    <property type="match status" value="2"/>
</dbReference>
<dbReference type="AlphaFoldDB" id="A0A7R9VIB2"/>
<proteinExistence type="predicted"/>
<protein>
    <recommendedName>
        <fullName evidence="4">RRM domain-containing protein</fullName>
    </recommendedName>
</protein>